<reference evidence="2" key="1">
    <citation type="submission" date="2023-03" db="EMBL/GenBank/DDBJ databases">
        <title>Massive genome expansion in bonnet fungi (Mycena s.s.) driven by repeated elements and novel gene families across ecological guilds.</title>
        <authorList>
            <consortium name="Lawrence Berkeley National Laboratory"/>
            <person name="Harder C.B."/>
            <person name="Miyauchi S."/>
            <person name="Viragh M."/>
            <person name="Kuo A."/>
            <person name="Thoen E."/>
            <person name="Andreopoulos B."/>
            <person name="Lu D."/>
            <person name="Skrede I."/>
            <person name="Drula E."/>
            <person name="Henrissat B."/>
            <person name="Morin E."/>
            <person name="Kohler A."/>
            <person name="Barry K."/>
            <person name="LaButti K."/>
            <person name="Morin E."/>
            <person name="Salamov A."/>
            <person name="Lipzen A."/>
            <person name="Mereny Z."/>
            <person name="Hegedus B."/>
            <person name="Baldrian P."/>
            <person name="Stursova M."/>
            <person name="Weitz H."/>
            <person name="Taylor A."/>
            <person name="Grigoriev I.V."/>
            <person name="Nagy L.G."/>
            <person name="Martin F."/>
            <person name="Kauserud H."/>
        </authorList>
    </citation>
    <scope>NUCLEOTIDE SEQUENCE</scope>
    <source>
        <strain evidence="2">CBHHK002</strain>
    </source>
</reference>
<evidence type="ECO:0000256" key="1">
    <source>
        <dbReference type="SAM" id="SignalP"/>
    </source>
</evidence>
<dbReference type="Proteomes" id="UP001218218">
    <property type="component" value="Unassembled WGS sequence"/>
</dbReference>
<name>A0AAD7ALR1_9AGAR</name>
<evidence type="ECO:0000313" key="2">
    <source>
        <dbReference type="EMBL" id="KAJ7362596.1"/>
    </source>
</evidence>
<sequence length="117" mass="13065">MQFKLFTLVVALATQATASILERQINQQCCIPPGLQCILNPNPPFPPYLNICCPPFLCMFDPTDPQSPIGMIGDPLLTYRRFGGGLIWLGRKIIGLHWADDCRWRGAGHRVIGTSRQ</sequence>
<keyword evidence="1" id="KW-0732">Signal</keyword>
<accession>A0AAD7ALR1</accession>
<feature type="chain" id="PRO_5042071283" evidence="1">
    <location>
        <begin position="19"/>
        <end position="117"/>
    </location>
</feature>
<comment type="caution">
    <text evidence="2">The sequence shown here is derived from an EMBL/GenBank/DDBJ whole genome shotgun (WGS) entry which is preliminary data.</text>
</comment>
<feature type="signal peptide" evidence="1">
    <location>
        <begin position="1"/>
        <end position="18"/>
    </location>
</feature>
<gene>
    <name evidence="2" type="ORF">DFH08DRAFT_799620</name>
</gene>
<proteinExistence type="predicted"/>
<protein>
    <submittedName>
        <fullName evidence="2">Uncharacterized protein</fullName>
    </submittedName>
</protein>
<organism evidence="2 3">
    <name type="scientific">Mycena albidolilacea</name>
    <dbReference type="NCBI Taxonomy" id="1033008"/>
    <lineage>
        <taxon>Eukaryota</taxon>
        <taxon>Fungi</taxon>
        <taxon>Dikarya</taxon>
        <taxon>Basidiomycota</taxon>
        <taxon>Agaricomycotina</taxon>
        <taxon>Agaricomycetes</taxon>
        <taxon>Agaricomycetidae</taxon>
        <taxon>Agaricales</taxon>
        <taxon>Marasmiineae</taxon>
        <taxon>Mycenaceae</taxon>
        <taxon>Mycena</taxon>
    </lineage>
</organism>
<evidence type="ECO:0000313" key="3">
    <source>
        <dbReference type="Proteomes" id="UP001218218"/>
    </source>
</evidence>
<keyword evidence="3" id="KW-1185">Reference proteome</keyword>
<dbReference type="EMBL" id="JARIHO010000004">
    <property type="protein sequence ID" value="KAJ7362596.1"/>
    <property type="molecule type" value="Genomic_DNA"/>
</dbReference>
<dbReference type="AlphaFoldDB" id="A0AAD7ALR1"/>